<sequence length="75" mass="8396">MTRDEPHGDDALEARLDALESRAAHQERTIEILNDTVTAQWAIIERLKREVANLGERLEDAASGPAPVDRPPPHY</sequence>
<dbReference type="EMBL" id="QFPN01000002">
    <property type="protein sequence ID" value="PZQ18113.1"/>
    <property type="molecule type" value="Genomic_DNA"/>
</dbReference>
<evidence type="ECO:0000256" key="2">
    <source>
        <dbReference type="SAM" id="MobiDB-lite"/>
    </source>
</evidence>
<gene>
    <name evidence="1" type="primary">slyX</name>
    <name evidence="3" type="ORF">DI565_05250</name>
</gene>
<comment type="caution">
    <text evidence="3">The sequence shown here is derived from an EMBL/GenBank/DDBJ whole genome shotgun (WGS) entry which is preliminary data.</text>
</comment>
<name>A0A2W5MKG1_ANCNO</name>
<dbReference type="Gene3D" id="1.20.5.300">
    <property type="match status" value="1"/>
</dbReference>
<proteinExistence type="inferred from homology"/>
<accession>A0A2W5MKG1</accession>
<evidence type="ECO:0000313" key="3">
    <source>
        <dbReference type="EMBL" id="PZQ18113.1"/>
    </source>
</evidence>
<reference evidence="3 4" key="1">
    <citation type="submission" date="2017-08" db="EMBL/GenBank/DDBJ databases">
        <title>Infants hospitalized years apart are colonized by the same room-sourced microbial strains.</title>
        <authorList>
            <person name="Brooks B."/>
            <person name="Olm M.R."/>
            <person name="Firek B.A."/>
            <person name="Baker R."/>
            <person name="Thomas B.C."/>
            <person name="Morowitz M.J."/>
            <person name="Banfield J.F."/>
        </authorList>
    </citation>
    <scope>NUCLEOTIDE SEQUENCE [LARGE SCALE GENOMIC DNA]</scope>
    <source>
        <strain evidence="3">S2_005_003_R2_43</strain>
    </source>
</reference>
<dbReference type="Pfam" id="PF04102">
    <property type="entry name" value="SlyX"/>
    <property type="match status" value="1"/>
</dbReference>
<protein>
    <recommendedName>
        <fullName evidence="1">Protein SlyX homolog</fullName>
    </recommendedName>
</protein>
<dbReference type="InterPro" id="IPR007236">
    <property type="entry name" value="SlyX"/>
</dbReference>
<comment type="similarity">
    <text evidence="1">Belongs to the SlyX family.</text>
</comment>
<organism evidence="3 4">
    <name type="scientific">Ancylobacter novellus</name>
    <name type="common">Thiobacillus novellus</name>
    <dbReference type="NCBI Taxonomy" id="921"/>
    <lineage>
        <taxon>Bacteria</taxon>
        <taxon>Pseudomonadati</taxon>
        <taxon>Pseudomonadota</taxon>
        <taxon>Alphaproteobacteria</taxon>
        <taxon>Hyphomicrobiales</taxon>
        <taxon>Xanthobacteraceae</taxon>
        <taxon>Ancylobacter</taxon>
    </lineage>
</organism>
<dbReference type="PANTHER" id="PTHR36508:SF1">
    <property type="entry name" value="PROTEIN SLYX"/>
    <property type="match status" value="1"/>
</dbReference>
<dbReference type="PANTHER" id="PTHR36508">
    <property type="entry name" value="PROTEIN SLYX"/>
    <property type="match status" value="1"/>
</dbReference>
<dbReference type="AlphaFoldDB" id="A0A2W5MKG1"/>
<evidence type="ECO:0000256" key="1">
    <source>
        <dbReference type="HAMAP-Rule" id="MF_00715"/>
    </source>
</evidence>
<evidence type="ECO:0000313" key="4">
    <source>
        <dbReference type="Proteomes" id="UP000249577"/>
    </source>
</evidence>
<dbReference type="HAMAP" id="MF_00715">
    <property type="entry name" value="SlyX"/>
    <property type="match status" value="1"/>
</dbReference>
<dbReference type="Proteomes" id="UP000249577">
    <property type="component" value="Unassembled WGS sequence"/>
</dbReference>
<feature type="region of interest" description="Disordered" evidence="2">
    <location>
        <begin position="56"/>
        <end position="75"/>
    </location>
</feature>